<keyword evidence="2" id="KW-1185">Reference proteome</keyword>
<dbReference type="Proteomes" id="UP000887116">
    <property type="component" value="Unassembled WGS sequence"/>
</dbReference>
<protein>
    <submittedName>
        <fullName evidence="1">Uncharacterized protein</fullName>
    </submittedName>
</protein>
<gene>
    <name evidence="1" type="ORF">TNCT_378671</name>
</gene>
<reference evidence="1" key="1">
    <citation type="submission" date="2020-07" db="EMBL/GenBank/DDBJ databases">
        <title>Multicomponent nature underlies the extraordinary mechanical properties of spider dragline silk.</title>
        <authorList>
            <person name="Kono N."/>
            <person name="Nakamura H."/>
            <person name="Mori M."/>
            <person name="Yoshida Y."/>
            <person name="Ohtoshi R."/>
            <person name="Malay A.D."/>
            <person name="Moran D.A.P."/>
            <person name="Tomita M."/>
            <person name="Numata K."/>
            <person name="Arakawa K."/>
        </authorList>
    </citation>
    <scope>NUCLEOTIDE SEQUENCE</scope>
</reference>
<evidence type="ECO:0000313" key="2">
    <source>
        <dbReference type="Proteomes" id="UP000887116"/>
    </source>
</evidence>
<dbReference type="AlphaFoldDB" id="A0A8X6FEA6"/>
<feature type="non-terminal residue" evidence="1">
    <location>
        <position position="1"/>
    </location>
</feature>
<comment type="caution">
    <text evidence="1">The sequence shown here is derived from an EMBL/GenBank/DDBJ whole genome shotgun (WGS) entry which is preliminary data.</text>
</comment>
<organism evidence="1 2">
    <name type="scientific">Trichonephila clavata</name>
    <name type="common">Joro spider</name>
    <name type="synonym">Nephila clavata</name>
    <dbReference type="NCBI Taxonomy" id="2740835"/>
    <lineage>
        <taxon>Eukaryota</taxon>
        <taxon>Metazoa</taxon>
        <taxon>Ecdysozoa</taxon>
        <taxon>Arthropoda</taxon>
        <taxon>Chelicerata</taxon>
        <taxon>Arachnida</taxon>
        <taxon>Araneae</taxon>
        <taxon>Araneomorphae</taxon>
        <taxon>Entelegynae</taxon>
        <taxon>Araneoidea</taxon>
        <taxon>Nephilidae</taxon>
        <taxon>Trichonephila</taxon>
    </lineage>
</organism>
<name>A0A8X6FEA6_TRICU</name>
<dbReference type="EMBL" id="BMAO01031628">
    <property type="protein sequence ID" value="GFQ76589.1"/>
    <property type="molecule type" value="Genomic_DNA"/>
</dbReference>
<sequence>DSLRYLIYCFCYPLNLKLRIKSLVFQRSCLKLVLKASHRYPLLEITWR</sequence>
<accession>A0A8X6FEA6</accession>
<proteinExistence type="predicted"/>
<evidence type="ECO:0000313" key="1">
    <source>
        <dbReference type="EMBL" id="GFQ76589.1"/>
    </source>
</evidence>